<keyword evidence="4" id="KW-1133">Transmembrane helix</keyword>
<dbReference type="Gene3D" id="1.25.70.10">
    <property type="entry name" value="Transcription termination factor 3, mitochondrial"/>
    <property type="match status" value="1"/>
</dbReference>
<dbReference type="GO" id="GO:0003676">
    <property type="term" value="F:nucleic acid binding"/>
    <property type="evidence" value="ECO:0007669"/>
    <property type="project" value="InterPro"/>
</dbReference>
<dbReference type="PANTHER" id="PTHR13068">
    <property type="entry name" value="CGI-12 PROTEIN-RELATED"/>
    <property type="match status" value="1"/>
</dbReference>
<dbReference type="Proteomes" id="UP001168877">
    <property type="component" value="Unassembled WGS sequence"/>
</dbReference>
<dbReference type="GO" id="GO:0006353">
    <property type="term" value="P:DNA-templated transcription termination"/>
    <property type="evidence" value="ECO:0007669"/>
    <property type="project" value="UniProtKB-KW"/>
</dbReference>
<keyword evidence="2" id="KW-0804">Transcription</keyword>
<keyword evidence="6" id="KW-1185">Reference proteome</keyword>
<keyword evidence="2" id="KW-0805">Transcription regulation</keyword>
<keyword evidence="3" id="KW-0809">Transit peptide</keyword>
<evidence type="ECO:0000313" key="5">
    <source>
        <dbReference type="EMBL" id="KAK0585723.1"/>
    </source>
</evidence>
<dbReference type="Pfam" id="PF02536">
    <property type="entry name" value="mTERF"/>
    <property type="match status" value="1"/>
</dbReference>
<reference evidence="5" key="1">
    <citation type="journal article" date="2022" name="Plant J.">
        <title>Strategies of tolerance reflected in two North American maple genomes.</title>
        <authorList>
            <person name="McEvoy S.L."/>
            <person name="Sezen U.U."/>
            <person name="Trouern-Trend A."/>
            <person name="McMahon S.M."/>
            <person name="Schaberg P.G."/>
            <person name="Yang J."/>
            <person name="Wegrzyn J.L."/>
            <person name="Swenson N.G."/>
        </authorList>
    </citation>
    <scope>NUCLEOTIDE SEQUENCE</scope>
    <source>
        <strain evidence="5">NS2018</strain>
    </source>
</reference>
<accession>A0AA39S586</accession>
<keyword evidence="2" id="KW-0806">Transcription termination</keyword>
<dbReference type="PANTHER" id="PTHR13068:SF38">
    <property type="entry name" value="TRANSCRIPTION TERMINATION FACTOR FAMILY PROTEIN"/>
    <property type="match status" value="1"/>
</dbReference>
<keyword evidence="4" id="KW-0472">Membrane</keyword>
<evidence type="ECO:0000256" key="3">
    <source>
        <dbReference type="ARBA" id="ARBA00022946"/>
    </source>
</evidence>
<evidence type="ECO:0000256" key="2">
    <source>
        <dbReference type="ARBA" id="ARBA00022472"/>
    </source>
</evidence>
<sequence>MLGGKRLCEHIQENPLEMKKWVMGSKMEPLPKSGEKERSQMLKTKFLIDLGFTENSNEMEKALKDIRGRAWKLQERFDCIVKAGLDRQDVCKMIRVSPQILNQKKSVIELKIDLLVTGLGYPVSMLVTFPLYLAFGVLRIKLRTSMYNWLKDQGVVKPMLALRTIIGSPQKVFMQRLVNKHPEGPQVWQNLKKQICTE</sequence>
<comment type="similarity">
    <text evidence="1">Belongs to the mTERF family.</text>
</comment>
<proteinExistence type="inferred from homology"/>
<dbReference type="InterPro" id="IPR038538">
    <property type="entry name" value="MTERF_sf"/>
</dbReference>
<keyword evidence="4" id="KW-0812">Transmembrane</keyword>
<protein>
    <submittedName>
        <fullName evidence="5">Uncharacterized protein</fullName>
    </submittedName>
</protein>
<gene>
    <name evidence="5" type="ORF">LWI29_033072</name>
</gene>
<dbReference type="AlphaFoldDB" id="A0AA39S586"/>
<dbReference type="InterPro" id="IPR003690">
    <property type="entry name" value="MTERF"/>
</dbReference>
<name>A0AA39S586_ACESA</name>
<evidence type="ECO:0000256" key="4">
    <source>
        <dbReference type="SAM" id="Phobius"/>
    </source>
</evidence>
<organism evidence="5 6">
    <name type="scientific">Acer saccharum</name>
    <name type="common">Sugar maple</name>
    <dbReference type="NCBI Taxonomy" id="4024"/>
    <lineage>
        <taxon>Eukaryota</taxon>
        <taxon>Viridiplantae</taxon>
        <taxon>Streptophyta</taxon>
        <taxon>Embryophyta</taxon>
        <taxon>Tracheophyta</taxon>
        <taxon>Spermatophyta</taxon>
        <taxon>Magnoliopsida</taxon>
        <taxon>eudicotyledons</taxon>
        <taxon>Gunneridae</taxon>
        <taxon>Pentapetalae</taxon>
        <taxon>rosids</taxon>
        <taxon>malvids</taxon>
        <taxon>Sapindales</taxon>
        <taxon>Sapindaceae</taxon>
        <taxon>Hippocastanoideae</taxon>
        <taxon>Acereae</taxon>
        <taxon>Acer</taxon>
    </lineage>
</organism>
<feature type="transmembrane region" description="Helical" evidence="4">
    <location>
        <begin position="119"/>
        <end position="138"/>
    </location>
</feature>
<dbReference type="EMBL" id="JAUESC010000383">
    <property type="protein sequence ID" value="KAK0585723.1"/>
    <property type="molecule type" value="Genomic_DNA"/>
</dbReference>
<reference evidence="5" key="2">
    <citation type="submission" date="2023-06" db="EMBL/GenBank/DDBJ databases">
        <authorList>
            <person name="Swenson N.G."/>
            <person name="Wegrzyn J.L."/>
            <person name="Mcevoy S.L."/>
        </authorList>
    </citation>
    <scope>NUCLEOTIDE SEQUENCE</scope>
    <source>
        <strain evidence="5">NS2018</strain>
        <tissue evidence="5">Leaf</tissue>
    </source>
</reference>
<evidence type="ECO:0000256" key="1">
    <source>
        <dbReference type="ARBA" id="ARBA00007692"/>
    </source>
</evidence>
<comment type="caution">
    <text evidence="5">The sequence shown here is derived from an EMBL/GenBank/DDBJ whole genome shotgun (WGS) entry which is preliminary data.</text>
</comment>
<evidence type="ECO:0000313" key="6">
    <source>
        <dbReference type="Proteomes" id="UP001168877"/>
    </source>
</evidence>
<dbReference type="SMART" id="SM00733">
    <property type="entry name" value="Mterf"/>
    <property type="match status" value="2"/>
</dbReference>